<evidence type="ECO:0008006" key="3">
    <source>
        <dbReference type="Google" id="ProtNLM"/>
    </source>
</evidence>
<evidence type="ECO:0000313" key="2">
    <source>
        <dbReference type="Proteomes" id="UP000704712"/>
    </source>
</evidence>
<dbReference type="InterPro" id="IPR029063">
    <property type="entry name" value="SAM-dependent_MTases_sf"/>
</dbReference>
<feature type="non-terminal residue" evidence="1">
    <location>
        <position position="1"/>
    </location>
</feature>
<reference evidence="1" key="1">
    <citation type="submission" date="2020-03" db="EMBL/GenBank/DDBJ databases">
        <title>Hybrid Assembly of Korean Phytophthora infestans isolates.</title>
        <authorList>
            <person name="Prokchorchik M."/>
            <person name="Lee Y."/>
            <person name="Seo J."/>
            <person name="Cho J.-H."/>
            <person name="Park Y.-E."/>
            <person name="Jang D.-C."/>
            <person name="Im J.-S."/>
            <person name="Choi J.-G."/>
            <person name="Park H.-J."/>
            <person name="Lee G.-B."/>
            <person name="Lee Y.-G."/>
            <person name="Hong S.-Y."/>
            <person name="Cho K."/>
            <person name="Sohn K.H."/>
        </authorList>
    </citation>
    <scope>NUCLEOTIDE SEQUENCE</scope>
    <source>
        <strain evidence="1">KR_2_A2</strain>
    </source>
</reference>
<gene>
    <name evidence="1" type="ORF">GN958_ATG00196</name>
</gene>
<protein>
    <recommendedName>
        <fullName evidence="3">DOT1 domain-containing protein</fullName>
    </recommendedName>
</protein>
<dbReference type="Proteomes" id="UP000704712">
    <property type="component" value="Unassembled WGS sequence"/>
</dbReference>
<evidence type="ECO:0000313" key="1">
    <source>
        <dbReference type="EMBL" id="KAF4150609.1"/>
    </source>
</evidence>
<dbReference type="Gene3D" id="3.40.50.150">
    <property type="entry name" value="Vaccinia Virus protein VP39"/>
    <property type="match status" value="1"/>
</dbReference>
<organism evidence="1 2">
    <name type="scientific">Phytophthora infestans</name>
    <name type="common">Potato late blight agent</name>
    <name type="synonym">Botrytis infestans</name>
    <dbReference type="NCBI Taxonomy" id="4787"/>
    <lineage>
        <taxon>Eukaryota</taxon>
        <taxon>Sar</taxon>
        <taxon>Stramenopiles</taxon>
        <taxon>Oomycota</taxon>
        <taxon>Peronosporomycetes</taxon>
        <taxon>Peronosporales</taxon>
        <taxon>Peronosporaceae</taxon>
        <taxon>Phytophthora</taxon>
    </lineage>
</organism>
<accession>A0A8S9VH70</accession>
<dbReference type="AlphaFoldDB" id="A0A8S9VH70"/>
<sequence length="225" mass="25356">TRSRVGWQTFPTLRIDCCFGWRRRTWRYIAKSTGDRFGKKWHRRRSPNDSFKSIKTLKRTYGKDLDNFSRRFFANDVELPPKFSQQLRSRNGSPDAHAGEVTPDGVTAILSALPPLSRADSFLDTGTGIGDVVAHMALAIQVGISFAYSNNLVFDRSSNDARGVGGVHLVTTQKFCWRHCKRACALFGSFTRLLQLPCLGPQSLTMYLGTPVKIRATKALRQAKW</sequence>
<comment type="caution">
    <text evidence="1">The sequence shown here is derived from an EMBL/GenBank/DDBJ whole genome shotgun (WGS) entry which is preliminary data.</text>
</comment>
<name>A0A8S9VH70_PHYIN</name>
<proteinExistence type="predicted"/>
<dbReference type="EMBL" id="JAACNO010000043">
    <property type="protein sequence ID" value="KAF4150609.1"/>
    <property type="molecule type" value="Genomic_DNA"/>
</dbReference>